<gene>
    <name evidence="2" type="ORF">ACERK3_17105</name>
</gene>
<evidence type="ECO:0000256" key="1">
    <source>
        <dbReference type="SAM" id="Phobius"/>
    </source>
</evidence>
<sequence length="141" mass="15776">MFDMPAGTSATSRTTVGAQSLRGHITFSIVTEWPPPEPHDKQAPLLSEEELWGELDAKIQSGEVTVSVLEAPPRWYWLAFDYDVVELPVASGSTTLQWIAIPYWFLVLLFGLWPAIRLTSHAGIIRPLRQSKTEASEQVSR</sequence>
<name>A0ABV4U8R1_9BACT</name>
<dbReference type="RefSeq" id="WP_425346926.1">
    <property type="nucleotide sequence ID" value="NZ_JBGUBD010000014.1"/>
</dbReference>
<dbReference type="EMBL" id="JBGUBD010000014">
    <property type="protein sequence ID" value="MFA9480000.1"/>
    <property type="molecule type" value="Genomic_DNA"/>
</dbReference>
<comment type="caution">
    <text evidence="2">The sequence shown here is derived from an EMBL/GenBank/DDBJ whole genome shotgun (WGS) entry which is preliminary data.</text>
</comment>
<evidence type="ECO:0000313" key="2">
    <source>
        <dbReference type="EMBL" id="MFA9480000.1"/>
    </source>
</evidence>
<organism evidence="2 3">
    <name type="scientific">Natronomicrosphaera hydrolytica</name>
    <dbReference type="NCBI Taxonomy" id="3242702"/>
    <lineage>
        <taxon>Bacteria</taxon>
        <taxon>Pseudomonadati</taxon>
        <taxon>Planctomycetota</taxon>
        <taxon>Phycisphaerae</taxon>
        <taxon>Phycisphaerales</taxon>
        <taxon>Phycisphaeraceae</taxon>
        <taxon>Natronomicrosphaera</taxon>
    </lineage>
</organism>
<dbReference type="Proteomes" id="UP001575105">
    <property type="component" value="Unassembled WGS sequence"/>
</dbReference>
<keyword evidence="1" id="KW-0812">Transmembrane</keyword>
<accession>A0ABV4U8R1</accession>
<proteinExistence type="predicted"/>
<reference evidence="2 3" key="1">
    <citation type="submission" date="2024-08" db="EMBL/GenBank/DDBJ databases">
        <title>Whole-genome sequencing of halo(alkali)philic microorganisms from hypersaline lakes.</title>
        <authorList>
            <person name="Sorokin D.Y."/>
            <person name="Merkel A.Y."/>
            <person name="Messina E."/>
            <person name="Yakimov M."/>
        </authorList>
    </citation>
    <scope>NUCLEOTIDE SEQUENCE [LARGE SCALE GENOMIC DNA]</scope>
    <source>
        <strain evidence="2 3">AB-hyl4</strain>
    </source>
</reference>
<keyword evidence="1" id="KW-0472">Membrane</keyword>
<protein>
    <submittedName>
        <fullName evidence="2">Uncharacterized protein</fullName>
    </submittedName>
</protein>
<evidence type="ECO:0000313" key="3">
    <source>
        <dbReference type="Proteomes" id="UP001575105"/>
    </source>
</evidence>
<keyword evidence="3" id="KW-1185">Reference proteome</keyword>
<feature type="transmembrane region" description="Helical" evidence="1">
    <location>
        <begin position="96"/>
        <end position="116"/>
    </location>
</feature>
<keyword evidence="1" id="KW-1133">Transmembrane helix</keyword>